<dbReference type="Pfam" id="PF01882">
    <property type="entry name" value="DUF58"/>
    <property type="match status" value="1"/>
</dbReference>
<evidence type="ECO:0000313" key="3">
    <source>
        <dbReference type="Proteomes" id="UP000233781"/>
    </source>
</evidence>
<dbReference type="EMBL" id="PJNE01000001">
    <property type="protein sequence ID" value="PKW28038.1"/>
    <property type="molecule type" value="Genomic_DNA"/>
</dbReference>
<proteinExistence type="predicted"/>
<sequence>MNGGWRPTRAFGRAAAVGLALLVIGTGLRRGDVAVLGVPLLGVALWSVLTAPRTAPTARSRLEGGPVHEGESLTWRVDVEPVAGLREVLAHLPADRWTETTPAHGHVVGTARGDGTAVPVAVGVRPARWGVRRMGPAQVAAVGDLGSFVWSWPEQHTETLVVVPRPGDFTSRAALPHPVGLVGQHRSTRPGGGTELADIRPFRTGDRLRRIHWPVSLRTGALHVTTTYADEDAEVQVVVDAVRDLGHRDVARGRLTSLDVAVEAAGAVAAHYLSTGDRVGLSVLGGGGLVEVPAVGGHHQLARVLVGLGRAEPARGTLAEERLLQAQLARAVSPGAVVVLLSGLVSVGPLGQAVRLARSGHVVLVVDTLPAALAGTGVSAEDAMAATGIGDPRLARLVWRLRLLDREREVRRCAAAGVPVVPWQGAGSLDAVLRGLGRRRRSTAVGR</sequence>
<accession>A0A2N3YMK7</accession>
<evidence type="ECO:0000259" key="1">
    <source>
        <dbReference type="Pfam" id="PF01882"/>
    </source>
</evidence>
<feature type="domain" description="DUF58" evidence="1">
    <location>
        <begin position="198"/>
        <end position="377"/>
    </location>
</feature>
<evidence type="ECO:0000313" key="2">
    <source>
        <dbReference type="EMBL" id="PKW28038.1"/>
    </source>
</evidence>
<name>A0A2N3YMK7_9MICO</name>
<dbReference type="AlphaFoldDB" id="A0A2N3YMK7"/>
<reference evidence="2 3" key="1">
    <citation type="submission" date="2017-12" db="EMBL/GenBank/DDBJ databases">
        <title>Sequencing the genomes of 1000 Actinobacteria strains.</title>
        <authorList>
            <person name="Klenk H.-P."/>
        </authorList>
    </citation>
    <scope>NUCLEOTIDE SEQUENCE [LARGE SCALE GENOMIC DNA]</scope>
    <source>
        <strain evidence="2 3">DSM 12806</strain>
    </source>
</reference>
<keyword evidence="3" id="KW-1185">Reference proteome</keyword>
<comment type="caution">
    <text evidence="2">The sequence shown here is derived from an EMBL/GenBank/DDBJ whole genome shotgun (WGS) entry which is preliminary data.</text>
</comment>
<dbReference type="PANTHER" id="PTHR33608">
    <property type="entry name" value="BLL2464 PROTEIN"/>
    <property type="match status" value="1"/>
</dbReference>
<dbReference type="PANTHER" id="PTHR33608:SF14">
    <property type="entry name" value="POSSIBLE CONSERVED SECRETED PROTEIN"/>
    <property type="match status" value="1"/>
</dbReference>
<dbReference type="InterPro" id="IPR002881">
    <property type="entry name" value="DUF58"/>
</dbReference>
<dbReference type="OrthoDB" id="9776116at2"/>
<dbReference type="RefSeq" id="WP_101396437.1">
    <property type="nucleotide sequence ID" value="NZ_PJNE01000001.1"/>
</dbReference>
<organism evidence="2 3">
    <name type="scientific">Phycicoccus duodecadis</name>
    <dbReference type="NCBI Taxonomy" id="173053"/>
    <lineage>
        <taxon>Bacteria</taxon>
        <taxon>Bacillati</taxon>
        <taxon>Actinomycetota</taxon>
        <taxon>Actinomycetes</taxon>
        <taxon>Micrococcales</taxon>
        <taxon>Intrasporangiaceae</taxon>
        <taxon>Phycicoccus</taxon>
    </lineage>
</organism>
<protein>
    <submittedName>
        <fullName evidence="2">Uncharacterized protein (DUF58 family)</fullName>
    </submittedName>
</protein>
<dbReference type="Proteomes" id="UP000233781">
    <property type="component" value="Unassembled WGS sequence"/>
</dbReference>
<gene>
    <name evidence="2" type="ORF">ATL31_2893</name>
</gene>